<sequence length="111" mass="13159">MKQNKLTFDTENLVVYWLEISIEGLYNLEGIHALDNYFDKKLELNSTFQESSKRNSQTLISRPANQFNVLFVKTWLKYWSGTKLIFSDENVADFYKLVQEKKVDWKILKLG</sequence>
<evidence type="ECO:0000313" key="1">
    <source>
        <dbReference type="EMBL" id="QWM93532.1"/>
    </source>
</evidence>
<reference evidence="1" key="1">
    <citation type="journal article" date="2021" name="Ecol Indic">
        <title>Morphological and molecular identification reveals that waters from an isolated oasis in Tamanrasset (extreme South of Algerian Sahara) are colonized by opportunistic and pollution-tolerant diatom species.</title>
        <authorList>
            <person name="Gastineau R."/>
            <person name="Hamedi C."/>
            <person name="Baba Hamed M.B."/>
            <person name="Abi-Ayad S.-M.E.-A."/>
            <person name="Bak M."/>
            <person name="Lemieux C."/>
            <person name="Turmel M."/>
            <person name="Dobosz S."/>
            <person name="Wrobel R.J."/>
            <person name="Kierzek A."/>
            <person name="Lange-Bertalot H."/>
            <person name="Witkowski A."/>
        </authorList>
    </citation>
    <scope>NUCLEOTIDE SEQUENCE</scope>
    <source>
        <strain evidence="1">SZCZR1825</strain>
    </source>
</reference>
<organism evidence="1">
    <name type="scientific">Tryblionella apiculata</name>
    <dbReference type="NCBI Taxonomy" id="1003145"/>
    <lineage>
        <taxon>Eukaryota</taxon>
        <taxon>Sar</taxon>
        <taxon>Stramenopiles</taxon>
        <taxon>Ochrophyta</taxon>
        <taxon>Bacillariophyta</taxon>
        <taxon>Bacillariophyceae</taxon>
        <taxon>Bacillariophycidae</taxon>
        <taxon>Bacillariales</taxon>
        <taxon>Bacillariaceae</taxon>
        <taxon>Tryblionella</taxon>
    </lineage>
</organism>
<dbReference type="AlphaFoldDB" id="A0A8F0WGN9"/>
<keyword evidence="1" id="KW-0150">Chloroplast</keyword>
<name>A0A8F0WGN9_9STRA</name>
<geneLocation type="chloroplast" evidence="1"/>
<keyword evidence="1" id="KW-0934">Plastid</keyword>
<dbReference type="GeneID" id="67123705"/>
<gene>
    <name evidence="1" type="primary">orf111a</name>
</gene>
<proteinExistence type="predicted"/>
<dbReference type="EMBL" id="MT383642">
    <property type="protein sequence ID" value="QWM93532.1"/>
    <property type="molecule type" value="Genomic_DNA"/>
</dbReference>
<dbReference type="RefSeq" id="YP_010134043.1">
    <property type="nucleotide sequence ID" value="NC_056791.1"/>
</dbReference>
<accession>A0A8F0WGN9</accession>
<protein>
    <submittedName>
        <fullName evidence="1">Uncharacterized protein</fullName>
    </submittedName>
</protein>